<proteinExistence type="predicted"/>
<organism evidence="1 2">
    <name type="scientific">Rubritalea squalenifaciens DSM 18772</name>
    <dbReference type="NCBI Taxonomy" id="1123071"/>
    <lineage>
        <taxon>Bacteria</taxon>
        <taxon>Pseudomonadati</taxon>
        <taxon>Verrucomicrobiota</taxon>
        <taxon>Verrucomicrobiia</taxon>
        <taxon>Verrucomicrobiales</taxon>
        <taxon>Rubritaleaceae</taxon>
        <taxon>Rubritalea</taxon>
    </lineage>
</organism>
<reference evidence="1 2" key="1">
    <citation type="submission" date="2016-11" db="EMBL/GenBank/DDBJ databases">
        <authorList>
            <person name="Jaros S."/>
            <person name="Januszkiewicz K."/>
            <person name="Wedrychowicz H."/>
        </authorList>
    </citation>
    <scope>NUCLEOTIDE SEQUENCE [LARGE SCALE GENOMIC DNA]</scope>
    <source>
        <strain evidence="1 2">DSM 18772</strain>
    </source>
</reference>
<evidence type="ECO:0000313" key="2">
    <source>
        <dbReference type="Proteomes" id="UP000184510"/>
    </source>
</evidence>
<gene>
    <name evidence="1" type="ORF">SAMN02745181_3658</name>
</gene>
<name>A0A1M6RQG8_9BACT</name>
<dbReference type="InParanoid" id="A0A1M6RQG8"/>
<dbReference type="AlphaFoldDB" id="A0A1M6RQG8"/>
<dbReference type="STRING" id="1123071.SAMN02745181_3658"/>
<protein>
    <submittedName>
        <fullName evidence="1">Uncharacterized protein</fullName>
    </submittedName>
</protein>
<evidence type="ECO:0000313" key="1">
    <source>
        <dbReference type="EMBL" id="SHK34650.1"/>
    </source>
</evidence>
<sequence>MKLVGFPLERDNGSMDYCCSSSIQVEYGDDDLVDFVGTSYDERMLVTYKGQNVFKLNARELFEFINAHEDDPSEYTDYEYVFPSQIVTLWDADSQYDYLGGEQKPVWAQVGVGTESYLRAINAIHDRKI</sequence>
<dbReference type="EMBL" id="FQYR01000008">
    <property type="protein sequence ID" value="SHK34650.1"/>
    <property type="molecule type" value="Genomic_DNA"/>
</dbReference>
<keyword evidence="2" id="KW-1185">Reference proteome</keyword>
<accession>A0A1M6RQG8</accession>
<dbReference type="Proteomes" id="UP000184510">
    <property type="component" value="Unassembled WGS sequence"/>
</dbReference>